<sequence length="218" mass="21378">MFARSSIARAVARAPAAASQAFQTTRIDTPRMFTSTPSVLATKLFVGGLPWSVDTPELEEKFAPYGNIASVHVVKDRETRESKGFGFIEFEEDEAAAKAIEELHESELGGRVLSVQVAVEGGTRGGGGGRGGFSRGGGGGYGGREGGGGYGRGGGGGGYSRGGGSGGYGRGGGGGGYSRGGGGGRGGGFSRGRGGGGGGGGGGYGDSAPSYPSGDSSF</sequence>
<dbReference type="InterPro" id="IPR012677">
    <property type="entry name" value="Nucleotide-bd_a/b_plait_sf"/>
</dbReference>
<evidence type="ECO:0000256" key="1">
    <source>
        <dbReference type="ARBA" id="ARBA00022884"/>
    </source>
</evidence>
<evidence type="ECO:0000256" key="3">
    <source>
        <dbReference type="SAM" id="MobiDB-lite"/>
    </source>
</evidence>
<keyword evidence="1 2" id="KW-0694">RNA-binding</keyword>
<evidence type="ECO:0000256" key="2">
    <source>
        <dbReference type="PROSITE-ProRule" id="PRU00176"/>
    </source>
</evidence>
<dbReference type="Proteomes" id="UP001295740">
    <property type="component" value="Unassembled WGS sequence"/>
</dbReference>
<evidence type="ECO:0000259" key="4">
    <source>
        <dbReference type="PROSITE" id="PS50102"/>
    </source>
</evidence>
<feature type="domain" description="RRM" evidence="4">
    <location>
        <begin position="42"/>
        <end position="120"/>
    </location>
</feature>
<feature type="region of interest" description="Disordered" evidence="3">
    <location>
        <begin position="159"/>
        <end position="218"/>
    </location>
</feature>
<gene>
    <name evidence="5" type="ORF">KHLLAP_LOCUS14280</name>
</gene>
<dbReference type="InterPro" id="IPR035979">
    <property type="entry name" value="RBD_domain_sf"/>
</dbReference>
<dbReference type="InterPro" id="IPR052462">
    <property type="entry name" value="SLIRP/GR-RBP-like"/>
</dbReference>
<feature type="compositionally biased region" description="Gly residues" evidence="3">
    <location>
        <begin position="159"/>
        <end position="205"/>
    </location>
</feature>
<evidence type="ECO:0000313" key="6">
    <source>
        <dbReference type="Proteomes" id="UP001295740"/>
    </source>
</evidence>
<evidence type="ECO:0000313" key="5">
    <source>
        <dbReference type="EMBL" id="CAJ2513812.1"/>
    </source>
</evidence>
<dbReference type="AlphaFoldDB" id="A0AAI8VZ99"/>
<accession>A0AAI8VZ99</accession>
<dbReference type="PANTHER" id="PTHR48027">
    <property type="entry name" value="HETEROGENEOUS NUCLEAR RIBONUCLEOPROTEIN 87F-RELATED"/>
    <property type="match status" value="1"/>
</dbReference>
<reference evidence="5" key="1">
    <citation type="submission" date="2023-10" db="EMBL/GenBank/DDBJ databases">
        <authorList>
            <person name="Hackl T."/>
        </authorList>
    </citation>
    <scope>NUCLEOTIDE SEQUENCE</scope>
</reference>
<dbReference type="InterPro" id="IPR000504">
    <property type="entry name" value="RRM_dom"/>
</dbReference>
<name>A0AAI8VZ99_9PEZI</name>
<dbReference type="GO" id="GO:0003723">
    <property type="term" value="F:RNA binding"/>
    <property type="evidence" value="ECO:0007669"/>
    <property type="project" value="UniProtKB-UniRule"/>
</dbReference>
<dbReference type="Gene3D" id="3.30.70.330">
    <property type="match status" value="1"/>
</dbReference>
<dbReference type="SMART" id="SM00360">
    <property type="entry name" value="RRM"/>
    <property type="match status" value="1"/>
</dbReference>
<dbReference type="Pfam" id="PF00076">
    <property type="entry name" value="RRM_1"/>
    <property type="match status" value="1"/>
</dbReference>
<protein>
    <submittedName>
        <fullName evidence="5">Uu.00g019310.m01.CDS01</fullName>
    </submittedName>
</protein>
<keyword evidence="6" id="KW-1185">Reference proteome</keyword>
<dbReference type="EMBL" id="CAUWAG010000020">
    <property type="protein sequence ID" value="CAJ2513812.1"/>
    <property type="molecule type" value="Genomic_DNA"/>
</dbReference>
<organism evidence="5 6">
    <name type="scientific">Anthostomella pinea</name>
    <dbReference type="NCBI Taxonomy" id="933095"/>
    <lineage>
        <taxon>Eukaryota</taxon>
        <taxon>Fungi</taxon>
        <taxon>Dikarya</taxon>
        <taxon>Ascomycota</taxon>
        <taxon>Pezizomycotina</taxon>
        <taxon>Sordariomycetes</taxon>
        <taxon>Xylariomycetidae</taxon>
        <taxon>Xylariales</taxon>
        <taxon>Xylariaceae</taxon>
        <taxon>Anthostomella</taxon>
    </lineage>
</organism>
<comment type="caution">
    <text evidence="5">The sequence shown here is derived from an EMBL/GenBank/DDBJ whole genome shotgun (WGS) entry which is preliminary data.</text>
</comment>
<dbReference type="SUPFAM" id="SSF54928">
    <property type="entry name" value="RNA-binding domain, RBD"/>
    <property type="match status" value="1"/>
</dbReference>
<dbReference type="PROSITE" id="PS50102">
    <property type="entry name" value="RRM"/>
    <property type="match status" value="1"/>
</dbReference>
<proteinExistence type="predicted"/>